<evidence type="ECO:0000256" key="2">
    <source>
        <dbReference type="ARBA" id="ARBA00022723"/>
    </source>
</evidence>
<keyword evidence="3 6" id="KW-0378">Hydrolase</keyword>
<dbReference type="GO" id="GO:0016787">
    <property type="term" value="F:hydrolase activity"/>
    <property type="evidence" value="ECO:0007669"/>
    <property type="project" value="UniProtKB-KW"/>
</dbReference>
<accession>A0A838ZNC2</accession>
<dbReference type="AlphaFoldDB" id="A0A838ZNC2"/>
<dbReference type="InterPro" id="IPR036866">
    <property type="entry name" value="RibonucZ/Hydroxyglut_hydro"/>
</dbReference>
<dbReference type="SMART" id="SM00849">
    <property type="entry name" value="Lactamase_B"/>
    <property type="match status" value="1"/>
</dbReference>
<dbReference type="EMBL" id="JACDZE010000001">
    <property type="protein sequence ID" value="MBA5629176.1"/>
    <property type="molecule type" value="Genomic_DNA"/>
</dbReference>
<evidence type="ECO:0000256" key="1">
    <source>
        <dbReference type="ARBA" id="ARBA00007749"/>
    </source>
</evidence>
<dbReference type="InterPro" id="IPR051013">
    <property type="entry name" value="MBL_superfamily_lactonases"/>
</dbReference>
<evidence type="ECO:0000259" key="5">
    <source>
        <dbReference type="SMART" id="SM00849"/>
    </source>
</evidence>
<name>A0A838ZNC2_9FLAO</name>
<evidence type="ECO:0000313" key="6">
    <source>
        <dbReference type="EMBL" id="MBA5629176.1"/>
    </source>
</evidence>
<dbReference type="Gene3D" id="3.60.15.10">
    <property type="entry name" value="Ribonuclease Z/Hydroxyacylglutathione hydrolase-like"/>
    <property type="match status" value="1"/>
</dbReference>
<keyword evidence="2" id="KW-0479">Metal-binding</keyword>
<evidence type="ECO:0000256" key="3">
    <source>
        <dbReference type="ARBA" id="ARBA00022801"/>
    </source>
</evidence>
<comment type="caution">
    <text evidence="6">The sequence shown here is derived from an EMBL/GenBank/DDBJ whole genome shotgun (WGS) entry which is preliminary data.</text>
</comment>
<dbReference type="PANTHER" id="PTHR42978">
    <property type="entry name" value="QUORUM-QUENCHING LACTONASE YTNP-RELATED-RELATED"/>
    <property type="match status" value="1"/>
</dbReference>
<proteinExistence type="inferred from homology"/>
<keyword evidence="7" id="KW-1185">Reference proteome</keyword>
<dbReference type="CDD" id="cd16281">
    <property type="entry name" value="metallo-hydrolase-like_MBL-fold"/>
    <property type="match status" value="1"/>
</dbReference>
<dbReference type="PANTHER" id="PTHR42978:SF6">
    <property type="entry name" value="QUORUM-QUENCHING LACTONASE YTNP-RELATED"/>
    <property type="match status" value="1"/>
</dbReference>
<feature type="domain" description="Metallo-beta-lactamase" evidence="5">
    <location>
        <begin position="42"/>
        <end position="258"/>
    </location>
</feature>
<dbReference type="SUPFAM" id="SSF56281">
    <property type="entry name" value="Metallo-hydrolase/oxidoreductase"/>
    <property type="match status" value="1"/>
</dbReference>
<evidence type="ECO:0000256" key="4">
    <source>
        <dbReference type="ARBA" id="ARBA00022833"/>
    </source>
</evidence>
<gene>
    <name evidence="6" type="ORF">HU137_05250</name>
</gene>
<dbReference type="InterPro" id="IPR001279">
    <property type="entry name" value="Metallo-B-lactamas"/>
</dbReference>
<dbReference type="GO" id="GO:0046872">
    <property type="term" value="F:metal ion binding"/>
    <property type="evidence" value="ECO:0007669"/>
    <property type="project" value="UniProtKB-KW"/>
</dbReference>
<organism evidence="6 7">
    <name type="scientific">Moheibacter lacus</name>
    <dbReference type="NCBI Taxonomy" id="2745851"/>
    <lineage>
        <taxon>Bacteria</taxon>
        <taxon>Pseudomonadati</taxon>
        <taxon>Bacteroidota</taxon>
        <taxon>Flavobacteriia</taxon>
        <taxon>Flavobacteriales</taxon>
        <taxon>Weeksellaceae</taxon>
        <taxon>Moheibacter</taxon>
    </lineage>
</organism>
<sequence length="288" mass="32710">MKLYPIETGNFKLDGGAMFGTIPKSIWQKTNPADSQNKIELAMRALLIEDGNRLILIDCGIGNKQSDKFFGYYDLWGDYDLETSLAQYGFSKEDVTDVFLTHLHFDHCGGAVQMDLTNGGYELTFKNAKYWSNADHWEWATKPNPREKASFLPENFLSIKESGNLNFIDVPTEGNRLRNSPLGFDILFVNGHTDKQMLPMIKYKGKTIVFTADLIATAGHVPLVYVMGYDTRPLLTLEEKGAFLEKAVEEEYIFFFEHDPYRELATVTKTEKGILLDSTFSFSEVFGK</sequence>
<protein>
    <submittedName>
        <fullName evidence="6">MBL fold metallo-hydrolase</fullName>
    </submittedName>
</protein>
<keyword evidence="4" id="KW-0862">Zinc</keyword>
<evidence type="ECO:0000313" key="7">
    <source>
        <dbReference type="Proteomes" id="UP000552241"/>
    </source>
</evidence>
<dbReference type="RefSeq" id="WP_182042742.1">
    <property type="nucleotide sequence ID" value="NZ_JACDZE010000001.1"/>
</dbReference>
<dbReference type="Proteomes" id="UP000552241">
    <property type="component" value="Unassembled WGS sequence"/>
</dbReference>
<dbReference type="Pfam" id="PF00753">
    <property type="entry name" value="Lactamase_B"/>
    <property type="match status" value="1"/>
</dbReference>
<comment type="similarity">
    <text evidence="1">Belongs to the metallo-beta-lactamase superfamily.</text>
</comment>
<reference evidence="6 7" key="1">
    <citation type="submission" date="2020-07" db="EMBL/GenBank/DDBJ databases">
        <title>Moheibacter lacus sp. nov., a member of the family Flavobacteriaceae isolated from freshwater lake sediment.</title>
        <authorList>
            <person name="Liu Y."/>
        </authorList>
    </citation>
    <scope>NUCLEOTIDE SEQUENCE [LARGE SCALE GENOMIC DNA]</scope>
    <source>
        <strain evidence="6 7">BDHS18</strain>
    </source>
</reference>